<dbReference type="InterPro" id="IPR004360">
    <property type="entry name" value="Glyas_Fos-R_dOase_dom"/>
</dbReference>
<gene>
    <name evidence="2" type="ORF">RBB77_16105</name>
</gene>
<evidence type="ECO:0000313" key="2">
    <source>
        <dbReference type="EMBL" id="XCB31959.1"/>
    </source>
</evidence>
<name>A0AAU7ZL68_9BACT</name>
<dbReference type="PANTHER" id="PTHR34109:SF1">
    <property type="entry name" value="VOC DOMAIN-CONTAINING PROTEIN"/>
    <property type="match status" value="1"/>
</dbReference>
<dbReference type="PROSITE" id="PS51819">
    <property type="entry name" value="VOC"/>
    <property type="match status" value="1"/>
</dbReference>
<dbReference type="Pfam" id="PF00903">
    <property type="entry name" value="Glyoxalase"/>
    <property type="match status" value="1"/>
</dbReference>
<protein>
    <submittedName>
        <fullName evidence="2">VOC family protein</fullName>
    </submittedName>
</protein>
<dbReference type="PANTHER" id="PTHR34109">
    <property type="entry name" value="BNAUNNG04460D PROTEIN-RELATED"/>
    <property type="match status" value="1"/>
</dbReference>
<dbReference type="KEGG" id="tpsc:RBB77_16105"/>
<evidence type="ECO:0000259" key="1">
    <source>
        <dbReference type="PROSITE" id="PS51819"/>
    </source>
</evidence>
<dbReference type="EMBL" id="CP132942">
    <property type="protein sequence ID" value="XCB31959.1"/>
    <property type="molecule type" value="Genomic_DNA"/>
</dbReference>
<dbReference type="Gene3D" id="3.30.720.120">
    <property type="match status" value="1"/>
</dbReference>
<accession>A0AAU7ZL68</accession>
<dbReference type="RefSeq" id="WP_353062805.1">
    <property type="nucleotide sequence ID" value="NZ_CP132942.1"/>
</dbReference>
<dbReference type="SUPFAM" id="SSF54593">
    <property type="entry name" value="Glyoxalase/Bleomycin resistance protein/Dihydroxybiphenyl dioxygenase"/>
    <property type="match status" value="1"/>
</dbReference>
<dbReference type="InterPro" id="IPR029068">
    <property type="entry name" value="Glyas_Bleomycin-R_OHBP_Dase"/>
</dbReference>
<dbReference type="CDD" id="cd07246">
    <property type="entry name" value="VOC_like"/>
    <property type="match status" value="1"/>
</dbReference>
<proteinExistence type="predicted"/>
<reference evidence="2" key="2">
    <citation type="journal article" date="2024" name="Environ. Microbiol.">
        <title>Genome analysis and description of Tunturibacter gen. nov. expands the diversity of Terriglobia in tundra soils.</title>
        <authorList>
            <person name="Messyasz A."/>
            <person name="Mannisto M.K."/>
            <person name="Kerkhof L.J."/>
            <person name="Haggblom M.M."/>
        </authorList>
    </citation>
    <scope>NUCLEOTIDE SEQUENCE</scope>
    <source>
        <strain evidence="2">X5P6</strain>
    </source>
</reference>
<dbReference type="AlphaFoldDB" id="A0AAU7ZL68"/>
<sequence length="151" mass="16352">MAAASPLFPYLVVPNGIAAIEFYKKAFGAVQQELHLAPGTERVMNACLSINGGIFMLSDDFSDKTGEMPSTPEALHGSPVVIHLQVDDVDAAWERAVAAGGIVVMPLADQFWGDRYGQLNDPFGHRWSMAQRKVVLTKAEIEAAAESSFKM</sequence>
<organism evidence="2">
    <name type="scientific">Tunturiibacter psychrotolerans</name>
    <dbReference type="NCBI Taxonomy" id="3069686"/>
    <lineage>
        <taxon>Bacteria</taxon>
        <taxon>Pseudomonadati</taxon>
        <taxon>Acidobacteriota</taxon>
        <taxon>Terriglobia</taxon>
        <taxon>Terriglobales</taxon>
        <taxon>Acidobacteriaceae</taxon>
        <taxon>Tunturiibacter</taxon>
    </lineage>
</organism>
<reference evidence="2" key="1">
    <citation type="submission" date="2023-08" db="EMBL/GenBank/DDBJ databases">
        <authorList>
            <person name="Messyasz A."/>
            <person name="Mannisto M.K."/>
            <person name="Kerkhof L.J."/>
            <person name="Haggblom M."/>
        </authorList>
    </citation>
    <scope>NUCLEOTIDE SEQUENCE</scope>
    <source>
        <strain evidence="2">X5P6</strain>
    </source>
</reference>
<dbReference type="Gene3D" id="3.30.720.110">
    <property type="match status" value="1"/>
</dbReference>
<feature type="domain" description="VOC" evidence="1">
    <location>
        <begin position="5"/>
        <end position="132"/>
    </location>
</feature>
<dbReference type="InterPro" id="IPR037523">
    <property type="entry name" value="VOC_core"/>
</dbReference>